<dbReference type="InterPro" id="IPR000160">
    <property type="entry name" value="GGDEF_dom"/>
</dbReference>
<dbReference type="InterPro" id="IPR000700">
    <property type="entry name" value="PAS-assoc_C"/>
</dbReference>
<keyword evidence="6" id="KW-1185">Reference proteome</keyword>
<dbReference type="Pfam" id="PF13426">
    <property type="entry name" value="PAS_9"/>
    <property type="match status" value="1"/>
</dbReference>
<dbReference type="PROSITE" id="PS50113">
    <property type="entry name" value="PAC"/>
    <property type="match status" value="1"/>
</dbReference>
<proteinExistence type="predicted"/>
<organism evidence="5 6">
    <name type="scientific">Desulfuromonas thiophila</name>
    <dbReference type="NCBI Taxonomy" id="57664"/>
    <lineage>
        <taxon>Bacteria</taxon>
        <taxon>Pseudomonadati</taxon>
        <taxon>Thermodesulfobacteriota</taxon>
        <taxon>Desulfuromonadia</taxon>
        <taxon>Desulfuromonadales</taxon>
        <taxon>Desulfuromonadaceae</taxon>
        <taxon>Desulfuromonas</taxon>
    </lineage>
</organism>
<dbReference type="PANTHER" id="PTHR46663:SF2">
    <property type="entry name" value="GGDEF DOMAIN-CONTAINING PROTEIN"/>
    <property type="match status" value="1"/>
</dbReference>
<evidence type="ECO:0000259" key="2">
    <source>
        <dbReference type="PROSITE" id="PS50112"/>
    </source>
</evidence>
<evidence type="ECO:0000313" key="6">
    <source>
        <dbReference type="Proteomes" id="UP000243205"/>
    </source>
</evidence>
<dbReference type="InterPro" id="IPR029787">
    <property type="entry name" value="Nucleotide_cyclase"/>
</dbReference>
<dbReference type="SMART" id="SM00091">
    <property type="entry name" value="PAS"/>
    <property type="match status" value="2"/>
</dbReference>
<dbReference type="Proteomes" id="UP000243205">
    <property type="component" value="Unassembled WGS sequence"/>
</dbReference>
<sequence length="480" mass="54117">MGEKTPMVMVVLLLTWLLCPALLWAGDFFQCDVFEGHGAVMLLIDADSGAIVDANQAAALFYGYSRDQLRQLRIQQINSLSDEEVRVERQLAAQEKRHYFLFRHRLADGRIADVEVYSWPIRRSDRTLLFSIVHDVSTRDLALKQLSRSEARLRLAEQVAGQGYWEFDLQRGVYHLSQGAGKLIGLEQEELPFRDFLSLVLAEDRAALEAARQSVLDGEPSYDVRFRLRRPDGQRVYLRSHGRYDARNNSLFGVIVDVGESTRALQALQQQKSRFARTVLVIMLAQLGVIALLVVLWRRRKQAEQRAQHLALHDSLTGLPNRALFADRVEQALVAAQRNRERVALLFIDLDRFKPVNDQFGHGVGDLLLKQVASRIRACVRESDTAARIGGDEFVVMLPQLHQSDDAQRVAGNIRQALARPFAVAGHALEISASIGIALYPDHGDRQIVLSQRADQAMYQAKQQGRDQVCLYQPVDAPPA</sequence>
<name>A0A1G7BEC2_9BACT</name>
<gene>
    <name evidence="5" type="ORF">SAMN05661003_1064</name>
</gene>
<dbReference type="PROSITE" id="PS50112">
    <property type="entry name" value="PAS"/>
    <property type="match status" value="1"/>
</dbReference>
<dbReference type="STRING" id="57664.SAMN05661003_1064"/>
<evidence type="ECO:0000259" key="3">
    <source>
        <dbReference type="PROSITE" id="PS50113"/>
    </source>
</evidence>
<evidence type="ECO:0000313" key="5">
    <source>
        <dbReference type="EMBL" id="SDE25371.1"/>
    </source>
</evidence>
<dbReference type="AlphaFoldDB" id="A0A1G7BEC2"/>
<dbReference type="SUPFAM" id="SSF55073">
    <property type="entry name" value="Nucleotide cyclase"/>
    <property type="match status" value="1"/>
</dbReference>
<keyword evidence="1" id="KW-0472">Membrane</keyword>
<protein>
    <submittedName>
        <fullName evidence="5">PAS domain S-box-containing protein/diguanylate cyclase (GGDEF) domain-containing protein</fullName>
    </submittedName>
</protein>
<dbReference type="InterPro" id="IPR043128">
    <property type="entry name" value="Rev_trsase/Diguanyl_cyclase"/>
</dbReference>
<dbReference type="InterPro" id="IPR000014">
    <property type="entry name" value="PAS"/>
</dbReference>
<dbReference type="EMBL" id="FNAQ01000006">
    <property type="protein sequence ID" value="SDE25371.1"/>
    <property type="molecule type" value="Genomic_DNA"/>
</dbReference>
<dbReference type="Pfam" id="PF08447">
    <property type="entry name" value="PAS_3"/>
    <property type="match status" value="1"/>
</dbReference>
<feature type="domain" description="PAC" evidence="3">
    <location>
        <begin position="222"/>
        <end position="270"/>
    </location>
</feature>
<dbReference type="OrthoDB" id="9777298at2"/>
<dbReference type="SMART" id="SM00267">
    <property type="entry name" value="GGDEF"/>
    <property type="match status" value="1"/>
</dbReference>
<dbReference type="InterPro" id="IPR035965">
    <property type="entry name" value="PAS-like_dom_sf"/>
</dbReference>
<dbReference type="RefSeq" id="WP_092077816.1">
    <property type="nucleotide sequence ID" value="NZ_FNAQ01000006.1"/>
</dbReference>
<dbReference type="CDD" id="cd01949">
    <property type="entry name" value="GGDEF"/>
    <property type="match status" value="1"/>
</dbReference>
<dbReference type="FunFam" id="3.30.70.270:FF:000001">
    <property type="entry name" value="Diguanylate cyclase domain protein"/>
    <property type="match status" value="1"/>
</dbReference>
<keyword evidence="1" id="KW-1133">Transmembrane helix</keyword>
<feature type="domain" description="GGDEF" evidence="4">
    <location>
        <begin position="341"/>
        <end position="474"/>
    </location>
</feature>
<dbReference type="InterPro" id="IPR052163">
    <property type="entry name" value="DGC-Regulatory_Protein"/>
</dbReference>
<feature type="transmembrane region" description="Helical" evidence="1">
    <location>
        <begin position="275"/>
        <end position="297"/>
    </location>
</feature>
<dbReference type="PROSITE" id="PS50887">
    <property type="entry name" value="GGDEF"/>
    <property type="match status" value="1"/>
</dbReference>
<dbReference type="PANTHER" id="PTHR46663">
    <property type="entry name" value="DIGUANYLATE CYCLASE DGCT-RELATED"/>
    <property type="match status" value="1"/>
</dbReference>
<dbReference type="SUPFAM" id="SSF55785">
    <property type="entry name" value="PYP-like sensor domain (PAS domain)"/>
    <property type="match status" value="2"/>
</dbReference>
<dbReference type="CDD" id="cd00130">
    <property type="entry name" value="PAS"/>
    <property type="match status" value="2"/>
</dbReference>
<dbReference type="InterPro" id="IPR013655">
    <property type="entry name" value="PAS_fold_3"/>
</dbReference>
<keyword evidence="1" id="KW-0812">Transmembrane</keyword>
<dbReference type="Gene3D" id="3.30.70.270">
    <property type="match status" value="1"/>
</dbReference>
<feature type="domain" description="PAS" evidence="2">
    <location>
        <begin position="149"/>
        <end position="219"/>
    </location>
</feature>
<dbReference type="GO" id="GO:0003824">
    <property type="term" value="F:catalytic activity"/>
    <property type="evidence" value="ECO:0007669"/>
    <property type="project" value="UniProtKB-ARBA"/>
</dbReference>
<dbReference type="NCBIfam" id="TIGR00229">
    <property type="entry name" value="sensory_box"/>
    <property type="match status" value="2"/>
</dbReference>
<reference evidence="6" key="1">
    <citation type="submission" date="2016-10" db="EMBL/GenBank/DDBJ databases">
        <authorList>
            <person name="Varghese N."/>
            <person name="Submissions S."/>
        </authorList>
    </citation>
    <scope>NUCLEOTIDE SEQUENCE [LARGE SCALE GENOMIC DNA]</scope>
    <source>
        <strain evidence="6">DSM 8987</strain>
    </source>
</reference>
<evidence type="ECO:0000259" key="4">
    <source>
        <dbReference type="PROSITE" id="PS50887"/>
    </source>
</evidence>
<evidence type="ECO:0000256" key="1">
    <source>
        <dbReference type="SAM" id="Phobius"/>
    </source>
</evidence>
<accession>A0A1G7BEC2</accession>
<dbReference type="Pfam" id="PF00990">
    <property type="entry name" value="GGDEF"/>
    <property type="match status" value="1"/>
</dbReference>
<dbReference type="Gene3D" id="3.30.450.20">
    <property type="entry name" value="PAS domain"/>
    <property type="match status" value="2"/>
</dbReference>
<dbReference type="NCBIfam" id="TIGR00254">
    <property type="entry name" value="GGDEF"/>
    <property type="match status" value="1"/>
</dbReference>